<evidence type="ECO:0000259" key="1">
    <source>
        <dbReference type="Pfam" id="PF13468"/>
    </source>
</evidence>
<comment type="caution">
    <text evidence="2">The sequence shown here is derived from an EMBL/GenBank/DDBJ whole genome shotgun (WGS) entry which is preliminary data.</text>
</comment>
<dbReference type="RefSeq" id="WP_079131867.1">
    <property type="nucleotide sequence ID" value="NZ_LJGW01000111.1"/>
</dbReference>
<reference evidence="2 3" key="1">
    <citation type="journal article" date="2016" name="Front. Microbiol.">
        <title>Comparative Genomics Analysis of Streptomyces Species Reveals Their Adaptation to the Marine Environment and Their Diversity at the Genomic Level.</title>
        <authorList>
            <person name="Tian X."/>
            <person name="Zhang Z."/>
            <person name="Yang T."/>
            <person name="Chen M."/>
            <person name="Li J."/>
            <person name="Chen F."/>
            <person name="Yang J."/>
            <person name="Li W."/>
            <person name="Zhang B."/>
            <person name="Zhang Z."/>
            <person name="Wu J."/>
            <person name="Zhang C."/>
            <person name="Long L."/>
            <person name="Xiao J."/>
        </authorList>
    </citation>
    <scope>NUCLEOTIDE SEQUENCE [LARGE SCALE GENOMIC DNA]</scope>
    <source>
        <strain evidence="2 3">SCSIO 10429</strain>
    </source>
</reference>
<dbReference type="AlphaFoldDB" id="A0A1E7L9J6"/>
<sequence length="234" mass="25588">MLRCSHILCKVDDIHSTVLDYRELGFSLQWGSIPERAHNALLWFEQGPFVEFFELPRAFRLLKWPATLGYGAAAGERLARWAGPGEGWRDLALETDDTALAGVRTTLKSGGVKTSRVMRGRRTPPDGVPVRYQFLTVRPSGLPFVVSAYDPPQRPADVRHPNGAQHIATVRMGVSEKDRTAFEALIAHVEPRGPLAVQEAPATGVLSVEVAGLSRPLDEAKLHGAVLRAPAGEE</sequence>
<evidence type="ECO:0000313" key="2">
    <source>
        <dbReference type="EMBL" id="OEV12820.1"/>
    </source>
</evidence>
<feature type="domain" description="Glyoxalase-like" evidence="1">
    <location>
        <begin position="6"/>
        <end position="181"/>
    </location>
</feature>
<proteinExistence type="predicted"/>
<dbReference type="Gene3D" id="3.10.180.10">
    <property type="entry name" value="2,3-Dihydroxybiphenyl 1,2-Dioxygenase, domain 1"/>
    <property type="match status" value="1"/>
</dbReference>
<dbReference type="Pfam" id="PF13468">
    <property type="entry name" value="Glyoxalase_3"/>
    <property type="match status" value="1"/>
</dbReference>
<dbReference type="InterPro" id="IPR025870">
    <property type="entry name" value="Glyoxalase-like_dom"/>
</dbReference>
<dbReference type="EMBL" id="LJGW01000111">
    <property type="protein sequence ID" value="OEV12820.1"/>
    <property type="molecule type" value="Genomic_DNA"/>
</dbReference>
<dbReference type="InterPro" id="IPR029068">
    <property type="entry name" value="Glyas_Bleomycin-R_OHBP_Dase"/>
</dbReference>
<evidence type="ECO:0000313" key="3">
    <source>
        <dbReference type="Proteomes" id="UP000176005"/>
    </source>
</evidence>
<protein>
    <recommendedName>
        <fullName evidence="1">Glyoxalase-like domain-containing protein</fullName>
    </recommendedName>
</protein>
<name>A0A1E7L9J6_9ACTN</name>
<dbReference type="Proteomes" id="UP000176005">
    <property type="component" value="Unassembled WGS sequence"/>
</dbReference>
<keyword evidence="3" id="KW-1185">Reference proteome</keyword>
<organism evidence="2 3">
    <name type="scientific">Streptomyces nanshensis</name>
    <dbReference type="NCBI Taxonomy" id="518642"/>
    <lineage>
        <taxon>Bacteria</taxon>
        <taxon>Bacillati</taxon>
        <taxon>Actinomycetota</taxon>
        <taxon>Actinomycetes</taxon>
        <taxon>Kitasatosporales</taxon>
        <taxon>Streptomycetaceae</taxon>
        <taxon>Streptomyces</taxon>
    </lineage>
</organism>
<accession>A0A1E7L9J6</accession>
<gene>
    <name evidence="2" type="ORF">AN218_06280</name>
</gene>
<dbReference type="SUPFAM" id="SSF54593">
    <property type="entry name" value="Glyoxalase/Bleomycin resistance protein/Dihydroxybiphenyl dioxygenase"/>
    <property type="match status" value="1"/>
</dbReference>